<dbReference type="Proteomes" id="UP001218188">
    <property type="component" value="Unassembled WGS sequence"/>
</dbReference>
<evidence type="ECO:0000313" key="3">
    <source>
        <dbReference type="Proteomes" id="UP001218188"/>
    </source>
</evidence>
<name>A0AAD6SNM5_9AGAR</name>
<evidence type="ECO:0000256" key="1">
    <source>
        <dbReference type="SAM" id="MobiDB-lite"/>
    </source>
</evidence>
<gene>
    <name evidence="2" type="ORF">C8F04DRAFT_1187470</name>
</gene>
<protein>
    <submittedName>
        <fullName evidence="2">Uncharacterized protein</fullName>
    </submittedName>
</protein>
<dbReference type="AlphaFoldDB" id="A0AAD6SNM5"/>
<dbReference type="EMBL" id="JARJCM010000099">
    <property type="protein sequence ID" value="KAJ7029620.1"/>
    <property type="molecule type" value="Genomic_DNA"/>
</dbReference>
<organism evidence="2 3">
    <name type="scientific">Mycena alexandri</name>
    <dbReference type="NCBI Taxonomy" id="1745969"/>
    <lineage>
        <taxon>Eukaryota</taxon>
        <taxon>Fungi</taxon>
        <taxon>Dikarya</taxon>
        <taxon>Basidiomycota</taxon>
        <taxon>Agaricomycotina</taxon>
        <taxon>Agaricomycetes</taxon>
        <taxon>Agaricomycetidae</taxon>
        <taxon>Agaricales</taxon>
        <taxon>Marasmiineae</taxon>
        <taxon>Mycenaceae</taxon>
        <taxon>Mycena</taxon>
    </lineage>
</organism>
<proteinExistence type="predicted"/>
<feature type="region of interest" description="Disordered" evidence="1">
    <location>
        <begin position="73"/>
        <end position="147"/>
    </location>
</feature>
<reference evidence="2" key="1">
    <citation type="submission" date="2023-03" db="EMBL/GenBank/DDBJ databases">
        <title>Massive genome expansion in bonnet fungi (Mycena s.s.) driven by repeated elements and novel gene families across ecological guilds.</title>
        <authorList>
            <consortium name="Lawrence Berkeley National Laboratory"/>
            <person name="Harder C.B."/>
            <person name="Miyauchi S."/>
            <person name="Viragh M."/>
            <person name="Kuo A."/>
            <person name="Thoen E."/>
            <person name="Andreopoulos B."/>
            <person name="Lu D."/>
            <person name="Skrede I."/>
            <person name="Drula E."/>
            <person name="Henrissat B."/>
            <person name="Morin E."/>
            <person name="Kohler A."/>
            <person name="Barry K."/>
            <person name="LaButti K."/>
            <person name="Morin E."/>
            <person name="Salamov A."/>
            <person name="Lipzen A."/>
            <person name="Mereny Z."/>
            <person name="Hegedus B."/>
            <person name="Baldrian P."/>
            <person name="Stursova M."/>
            <person name="Weitz H."/>
            <person name="Taylor A."/>
            <person name="Grigoriev I.V."/>
            <person name="Nagy L.G."/>
            <person name="Martin F."/>
            <person name="Kauserud H."/>
        </authorList>
    </citation>
    <scope>NUCLEOTIDE SEQUENCE</scope>
    <source>
        <strain evidence="2">CBHHK200</strain>
    </source>
</reference>
<evidence type="ECO:0000313" key="2">
    <source>
        <dbReference type="EMBL" id="KAJ7029620.1"/>
    </source>
</evidence>
<sequence length="147" mass="15369">MPKSMTRLSQTPKGRIYSRRARRHDAAFVSLDRRVLAIAVAFGVPEADVRADREEWLSTPSWAPSRFGWELASSSGVSGWGPAPPAPTNAWGTGDGWGSTMATASTGGPAPWEEAATSTWGTGNGWGSTTATESTAVPALGTDSTTS</sequence>
<accession>A0AAD6SNM5</accession>
<feature type="compositionally biased region" description="Low complexity" evidence="1">
    <location>
        <begin position="115"/>
        <end position="132"/>
    </location>
</feature>
<keyword evidence="3" id="KW-1185">Reference proteome</keyword>
<comment type="caution">
    <text evidence="2">The sequence shown here is derived from an EMBL/GenBank/DDBJ whole genome shotgun (WGS) entry which is preliminary data.</text>
</comment>